<dbReference type="Pfam" id="PF07690">
    <property type="entry name" value="MFS_1"/>
    <property type="match status" value="1"/>
</dbReference>
<keyword evidence="2 4" id="KW-1133">Transmembrane helix</keyword>
<evidence type="ECO:0000313" key="6">
    <source>
        <dbReference type="EMBL" id="SEP24333.1"/>
    </source>
</evidence>
<evidence type="ECO:0000256" key="2">
    <source>
        <dbReference type="ARBA" id="ARBA00022989"/>
    </source>
</evidence>
<feature type="transmembrane region" description="Helical" evidence="4">
    <location>
        <begin position="327"/>
        <end position="350"/>
    </location>
</feature>
<evidence type="ECO:0000256" key="4">
    <source>
        <dbReference type="SAM" id="Phobius"/>
    </source>
</evidence>
<proteinExistence type="predicted"/>
<keyword evidence="7" id="KW-1185">Reference proteome</keyword>
<dbReference type="AlphaFoldDB" id="A0A1H8W9Y4"/>
<dbReference type="Gene3D" id="1.20.1250.20">
    <property type="entry name" value="MFS general substrate transporter like domains"/>
    <property type="match status" value="2"/>
</dbReference>
<keyword evidence="1 4" id="KW-0812">Transmembrane</keyword>
<dbReference type="InterPro" id="IPR011701">
    <property type="entry name" value="MFS"/>
</dbReference>
<dbReference type="PANTHER" id="PTHR11360">
    <property type="entry name" value="MONOCARBOXYLATE TRANSPORTER"/>
    <property type="match status" value="1"/>
</dbReference>
<feature type="transmembrane region" description="Helical" evidence="4">
    <location>
        <begin position="423"/>
        <end position="442"/>
    </location>
</feature>
<dbReference type="RefSeq" id="WP_011501045.1">
    <property type="nucleotide sequence ID" value="NZ_FODT01000011.1"/>
</dbReference>
<feature type="transmembrane region" description="Helical" evidence="4">
    <location>
        <begin position="462"/>
        <end position="481"/>
    </location>
</feature>
<feature type="transmembrane region" description="Helical" evidence="4">
    <location>
        <begin position="276"/>
        <end position="297"/>
    </location>
</feature>
<dbReference type="EMBL" id="FODT01000011">
    <property type="protein sequence ID" value="SEP24333.1"/>
    <property type="molecule type" value="Genomic_DNA"/>
</dbReference>
<feature type="transmembrane region" description="Helical" evidence="4">
    <location>
        <begin position="92"/>
        <end position="109"/>
    </location>
</feature>
<feature type="transmembrane region" description="Helical" evidence="4">
    <location>
        <begin position="121"/>
        <end position="140"/>
    </location>
</feature>
<dbReference type="CDD" id="cd17353">
    <property type="entry name" value="MFS_OFA_like"/>
    <property type="match status" value="1"/>
</dbReference>
<organism evidence="6 7">
    <name type="scientific">Rhodopseudomonas pseudopalustris</name>
    <dbReference type="NCBI Taxonomy" id="1513892"/>
    <lineage>
        <taxon>Bacteria</taxon>
        <taxon>Pseudomonadati</taxon>
        <taxon>Pseudomonadota</taxon>
        <taxon>Alphaproteobacteria</taxon>
        <taxon>Hyphomicrobiales</taxon>
        <taxon>Nitrobacteraceae</taxon>
        <taxon>Rhodopseudomonas</taxon>
    </lineage>
</organism>
<dbReference type="OrthoDB" id="9793415at2"/>
<feature type="domain" description="Major facilitator superfamily (MFS) profile" evidence="5">
    <location>
        <begin position="43"/>
        <end position="486"/>
    </location>
</feature>
<dbReference type="InterPro" id="IPR036259">
    <property type="entry name" value="MFS_trans_sf"/>
</dbReference>
<feature type="transmembrane region" description="Helical" evidence="4">
    <location>
        <begin position="146"/>
        <end position="165"/>
    </location>
</feature>
<accession>A0A1H8W9Y4</accession>
<gene>
    <name evidence="6" type="ORF">SAMN05444123_111134</name>
</gene>
<evidence type="ECO:0000313" key="7">
    <source>
        <dbReference type="Proteomes" id="UP000199615"/>
    </source>
</evidence>
<dbReference type="InterPro" id="IPR050327">
    <property type="entry name" value="Proton-linked_MCT"/>
</dbReference>
<evidence type="ECO:0000256" key="3">
    <source>
        <dbReference type="ARBA" id="ARBA00023136"/>
    </source>
</evidence>
<dbReference type="PROSITE" id="PS50850">
    <property type="entry name" value="MFS"/>
    <property type="match status" value="1"/>
</dbReference>
<dbReference type="PANTHER" id="PTHR11360:SF317">
    <property type="entry name" value="MAJOR FACILITATOR SUPERFAMILY (MFS) PROFILE DOMAIN-CONTAINING PROTEIN-RELATED"/>
    <property type="match status" value="1"/>
</dbReference>
<evidence type="ECO:0000256" key="1">
    <source>
        <dbReference type="ARBA" id="ARBA00022692"/>
    </source>
</evidence>
<reference evidence="7" key="1">
    <citation type="submission" date="2016-10" db="EMBL/GenBank/DDBJ databases">
        <authorList>
            <person name="Varghese N."/>
            <person name="Submissions S."/>
        </authorList>
    </citation>
    <scope>NUCLEOTIDE SEQUENCE [LARGE SCALE GENOMIC DNA]</scope>
    <source>
        <strain evidence="7">DSM 123</strain>
    </source>
</reference>
<dbReference type="GO" id="GO:0022857">
    <property type="term" value="F:transmembrane transporter activity"/>
    <property type="evidence" value="ECO:0007669"/>
    <property type="project" value="InterPro"/>
</dbReference>
<dbReference type="InterPro" id="IPR020846">
    <property type="entry name" value="MFS_dom"/>
</dbReference>
<feature type="transmembrane region" description="Helical" evidence="4">
    <location>
        <begin position="387"/>
        <end position="411"/>
    </location>
</feature>
<feature type="transmembrane region" description="Helical" evidence="4">
    <location>
        <begin position="32"/>
        <end position="56"/>
    </location>
</feature>
<keyword evidence="3 4" id="KW-0472">Membrane</keyword>
<feature type="transmembrane region" description="Helical" evidence="4">
    <location>
        <begin position="362"/>
        <end position="381"/>
    </location>
</feature>
<feature type="transmembrane region" description="Helical" evidence="4">
    <location>
        <begin position="186"/>
        <end position="205"/>
    </location>
</feature>
<protein>
    <submittedName>
        <fullName evidence="6">Nitrate/nitrite transporter NarK</fullName>
    </submittedName>
</protein>
<dbReference type="Proteomes" id="UP000199615">
    <property type="component" value="Unassembled WGS sequence"/>
</dbReference>
<feature type="transmembrane region" description="Helical" evidence="4">
    <location>
        <begin position="524"/>
        <end position="542"/>
    </location>
</feature>
<feature type="transmembrane region" description="Helical" evidence="4">
    <location>
        <begin position="217"/>
        <end position="238"/>
    </location>
</feature>
<dbReference type="SUPFAM" id="SSF103473">
    <property type="entry name" value="MFS general substrate transporter"/>
    <property type="match status" value="1"/>
</dbReference>
<evidence type="ECO:0000259" key="5">
    <source>
        <dbReference type="PROSITE" id="PS50850"/>
    </source>
</evidence>
<sequence length="549" mass="58921">MTTLEGTGRLSGARPGLLDRERIIAAAGYNRWLVPPAALCIHLCIGMAYGFSVFWLPLSRAVGLSAPQVCSDMTIFQELVTTTCDWRVASMGWMYTLFFVLLGASAAIWGGWLERAGPRKAGFVSAICWSGGLVLGAIGIYTHQLWLLWLGSGVIGGIGLGLGYISPVSTLVKWFPDRRGMATGMAIMGFGGGAMIGAPLANMLMNYFKTPTDVGVWQTFLVMGLIYFVFMTIGAFAYRITPPNWRPEGWTPPAKANTMITEHHVHLKDAHKTKQFWLIWTVLCLNVSAGIGVIGMASPMLQEIFAGKLIGLPDLSFNQLSAEQKTMIAGIAAGFAGLLSLFNIVGRFFWASLSDHIGRKNTYYVFFLLGILLYALAPTLAAMGSKVLFVVAFGIILSMYGGGFATVPAYLADIFGTQFVGAIHGRLLTAWATAGIIGPVVVNYIREAQIAAGVPRAQVYDFTMYILAGMLVVGLICNALVKPLADKWFMKPADVAALQAKGAAASSGGGSYGIGKGGLDARTAAFWAFVGIPLAWGMWVTLQNALRIF</sequence>
<name>A0A1H8W9Y4_9BRAD</name>